<accession>A0A3Q7IA72</accession>
<evidence type="ECO:0000256" key="2">
    <source>
        <dbReference type="ARBA" id="ARBA00008894"/>
    </source>
</evidence>
<dbReference type="SUPFAM" id="SSF52540">
    <property type="entry name" value="P-loop containing nucleoside triphosphate hydrolases"/>
    <property type="match status" value="1"/>
</dbReference>
<reference evidence="14" key="2">
    <citation type="submission" date="2019-01" db="UniProtKB">
        <authorList>
            <consortium name="EnsemblPlants"/>
        </authorList>
    </citation>
    <scope>IDENTIFICATION</scope>
    <source>
        <strain evidence="14">cv. Heinz 1706</strain>
    </source>
</reference>
<dbReference type="FunFam" id="3.40.50.300:FF:001091">
    <property type="entry name" value="Probable disease resistance protein At1g61300"/>
    <property type="match status" value="1"/>
</dbReference>
<dbReference type="GO" id="GO:0098542">
    <property type="term" value="P:defense response to other organism"/>
    <property type="evidence" value="ECO:0000318"/>
    <property type="project" value="GO_Central"/>
</dbReference>
<dbReference type="PANTHER" id="PTHR23155">
    <property type="entry name" value="DISEASE RESISTANCE PROTEIN RP"/>
    <property type="match status" value="1"/>
</dbReference>
<evidence type="ECO:0000256" key="6">
    <source>
        <dbReference type="ARBA" id="ARBA00022741"/>
    </source>
</evidence>
<evidence type="ECO:0000256" key="10">
    <source>
        <dbReference type="ARBA" id="ARBA00023136"/>
    </source>
</evidence>
<reference evidence="14" key="1">
    <citation type="journal article" date="2012" name="Nature">
        <title>The tomato genome sequence provides insights into fleshy fruit evolution.</title>
        <authorList>
            <consortium name="Tomato Genome Consortium"/>
        </authorList>
    </citation>
    <scope>NUCLEOTIDE SEQUENCE [LARGE SCALE GENOMIC DNA]</scope>
    <source>
        <strain evidence="14">cv. Heinz 1706</strain>
    </source>
</reference>
<dbReference type="InParanoid" id="A0A3Q7IA72"/>
<evidence type="ECO:0000259" key="12">
    <source>
        <dbReference type="Pfam" id="PF23559"/>
    </source>
</evidence>
<feature type="domain" description="Disease resistance R13L4/SHOC-2-like LRR" evidence="13">
    <location>
        <begin position="967"/>
        <end position="1258"/>
    </location>
</feature>
<evidence type="ECO:0000256" key="5">
    <source>
        <dbReference type="ARBA" id="ARBA00022737"/>
    </source>
</evidence>
<evidence type="ECO:0000256" key="8">
    <source>
        <dbReference type="ARBA" id="ARBA00022840"/>
    </source>
</evidence>
<comment type="similarity">
    <text evidence="2">Belongs to the disease resistance NB-LRR family.</text>
</comment>
<dbReference type="InterPro" id="IPR044974">
    <property type="entry name" value="Disease_R_plants"/>
</dbReference>
<dbReference type="FunFam" id="1.10.10.10:FF:000322">
    <property type="entry name" value="Probable disease resistance protein At1g63360"/>
    <property type="match status" value="1"/>
</dbReference>
<dbReference type="InterPro" id="IPR002182">
    <property type="entry name" value="NB-ARC"/>
</dbReference>
<feature type="domain" description="NB-ARC" evidence="11">
    <location>
        <begin position="587"/>
        <end position="757"/>
    </location>
</feature>
<keyword evidence="4" id="KW-0433">Leucine-rich repeat</keyword>
<dbReference type="Gramene" id="Solyc09g098130.2.1">
    <property type="protein sequence ID" value="Solyc09g098130.2.1"/>
    <property type="gene ID" value="Solyc09g098130.2"/>
</dbReference>
<evidence type="ECO:0000259" key="13">
    <source>
        <dbReference type="Pfam" id="PF23598"/>
    </source>
</evidence>
<proteinExistence type="inferred from homology"/>
<dbReference type="InterPro" id="IPR055414">
    <property type="entry name" value="LRR_R13L4/SHOC2-like"/>
</dbReference>
<dbReference type="Gene3D" id="1.10.10.10">
    <property type="entry name" value="Winged helix-like DNA-binding domain superfamily/Winged helix DNA-binding domain"/>
    <property type="match status" value="1"/>
</dbReference>
<dbReference type="Pfam" id="PF00931">
    <property type="entry name" value="NB-ARC"/>
    <property type="match status" value="1"/>
</dbReference>
<dbReference type="InterPro" id="IPR038005">
    <property type="entry name" value="RX-like_CC"/>
</dbReference>
<dbReference type="GO" id="GO:0051607">
    <property type="term" value="P:defense response to virus"/>
    <property type="evidence" value="ECO:0007669"/>
    <property type="project" value="UniProtKB-ARBA"/>
</dbReference>
<dbReference type="EnsemblPlants" id="Solyc09g098130.2.1">
    <property type="protein sequence ID" value="Solyc09g098130.2.1"/>
    <property type="gene ID" value="Solyc09g098130.2"/>
</dbReference>
<dbReference type="Gene3D" id="3.40.50.300">
    <property type="entry name" value="P-loop containing nucleotide triphosphate hydrolases"/>
    <property type="match status" value="1"/>
</dbReference>
<dbReference type="InterPro" id="IPR058922">
    <property type="entry name" value="WHD_DRP"/>
</dbReference>
<evidence type="ECO:0000313" key="15">
    <source>
        <dbReference type="Proteomes" id="UP000004994"/>
    </source>
</evidence>
<dbReference type="OMA" id="HISIHIN"/>
<dbReference type="InterPro" id="IPR027417">
    <property type="entry name" value="P-loop_NTPase"/>
</dbReference>
<keyword evidence="8" id="KW-0067">ATP-binding</keyword>
<keyword evidence="5" id="KW-0677">Repeat</keyword>
<keyword evidence="7" id="KW-0611">Plant defense</keyword>
<organism evidence="14">
    <name type="scientific">Solanum lycopersicum</name>
    <name type="common">Tomato</name>
    <name type="synonym">Lycopersicon esculentum</name>
    <dbReference type="NCBI Taxonomy" id="4081"/>
    <lineage>
        <taxon>Eukaryota</taxon>
        <taxon>Viridiplantae</taxon>
        <taxon>Streptophyta</taxon>
        <taxon>Embryophyta</taxon>
        <taxon>Tracheophyta</taxon>
        <taxon>Spermatophyta</taxon>
        <taxon>Magnoliopsida</taxon>
        <taxon>eudicotyledons</taxon>
        <taxon>Gunneridae</taxon>
        <taxon>Pentapetalae</taxon>
        <taxon>asterids</taxon>
        <taxon>lamiids</taxon>
        <taxon>Solanales</taxon>
        <taxon>Solanaceae</taxon>
        <taxon>Solanoideae</taxon>
        <taxon>Solaneae</taxon>
        <taxon>Solanum</taxon>
        <taxon>Solanum subgen. Lycopersicon</taxon>
    </lineage>
</organism>
<evidence type="ECO:0000256" key="1">
    <source>
        <dbReference type="ARBA" id="ARBA00004413"/>
    </source>
</evidence>
<comment type="subcellular location">
    <subcellularLocation>
        <location evidence="1">Cell membrane</location>
        <topology evidence="1">Peripheral membrane protein</topology>
        <orientation evidence="1">Cytoplasmic side</orientation>
    </subcellularLocation>
</comment>
<sequence length="1354" mass="156142">MIIYDDDDMISCPTQYVRFIIKYSLTNYVGCFYIFEQRLIICTTFQKEKMAENEIEEMLEHLRRIKSGGDLDWFDILRIEELEMVLRVFRTFTKYHDVLLPDSLVKLTKMAKLTGEILHRVLGRIPHKCKTNLNLERLESHLLEFFQGNTASLSRNYELNDFDLSKYMDCLEKFLNDVLMMFLQKGRSCHSKRKLAIHRSIKELKIVQKKMRFLKYIYATEINGYVDYEKQECLEIRIQFMTNTVGQYCVAVLDYVAEGELNDENDNFSKPPYLLSLIVFVELEMKKLFHGEVKASKFTRSKTFKDKKLPKGFSHHLHNLLMYLRNKKLENFPNNIAAQNIDVAIEFLLVFLDADVSNHVINGNWLKEVLLKVGAIAGDILYVIQKLLPRSINKDETSNISLCSIQILEKTKDLKAQVETYYKSLKFTPSQFPTFGGLSFLDSLLRKLNEMSTSKSGLGFLTKPLLGNLEKELSSLASILEKELSSIFSDVVHHEHNIPKDLQRRTINLACEAEVAIDSILAQYNVFLHIFCSLPTIVKEIKQINAEVTEMWSADIPLNPHYVAAPLKHLPDRHSNLVTDEEVVGFENKAEELIDYLIRGTNELDVVPIVGMGGQGKTTIARKLYNNDIIVSRFDVRAWCIISQTYNQRELLQDIFSQVTGFNDNGATVDVLADMLRRKLMGKRYLIVLDDMWDCMVWDDLRLSFPDVGIRSRIVVTTRLEEVGKQVKYHTDPYSLPFLTTEESCQLLQKKVFQKEDCPPELQDVSQAVAEKCKGLPLVVVLVAGIIKKRKMEESWWNEVKDALFDYLDSEFEEYSLATMQLSFDNLPHCLKPCLLYMGMFSEDARIPASTLISLWIAEGFVENTESGTLMEEEAEGYLMDLISSNMVMLSKRSYKGKVKYCQVHDVVHHFCLEKSREAKFMLAVKGQYIQFQPLDWKGTRVSFSFSEELSKFASLVSKTQKPFHQHLRSLITTNRAESIDVILFCQISELRLLKVLDLSSYTVEFLSLATFKPLNQLKYLAVQADKFYFDPGSHLPHIETFIVKNFPYGIGLPVSFWEMKKLRHAHFGKAEFDKQGLSEGSSKLENLRILKNIIQFDRVDVLSTRCPNLQQLQITYFGNNEEPFCPKLENLTQLQQLQLSFVRPRTLSGLQLPSNLNKLVLEGIHIESVIPFIAGLPSLEYLRLQDVCFPQSEEWCLGDMTFHKLKLLKLVKLNISRWDVSEESFPLLETLVIKKCGDLEEIPVSFADIPTLEQIKLIGSWKVSLEDSAVRMKEEIIQIEGSNCCSHSSLASPFLFYTLFMYHMIGDKYKSVAFDQFLSIEHLHISIHINHVVDFIIRSTIRKSSSLNLLLEI</sequence>
<dbReference type="GO" id="GO:0005886">
    <property type="term" value="C:plasma membrane"/>
    <property type="evidence" value="ECO:0007669"/>
    <property type="project" value="UniProtKB-SubCell"/>
</dbReference>
<dbReference type="CDD" id="cd14798">
    <property type="entry name" value="RX-CC_like"/>
    <property type="match status" value="1"/>
</dbReference>
<dbReference type="Pfam" id="PF23598">
    <property type="entry name" value="LRR_14"/>
    <property type="match status" value="1"/>
</dbReference>
<keyword evidence="10" id="KW-0472">Membrane</keyword>
<dbReference type="Gene3D" id="3.80.10.10">
    <property type="entry name" value="Ribonuclease Inhibitor"/>
    <property type="match status" value="2"/>
</dbReference>
<name>A0A3Q7IA72_SOLLC</name>
<dbReference type="PANTHER" id="PTHR23155:SF1228">
    <property type="entry name" value="NB-ARC DOMAIN CONTAINING PROTEIN, EXPRESSED"/>
    <property type="match status" value="1"/>
</dbReference>
<dbReference type="Pfam" id="PF23559">
    <property type="entry name" value="WHD_DRP"/>
    <property type="match status" value="1"/>
</dbReference>
<keyword evidence="3" id="KW-1003">Cell membrane</keyword>
<dbReference type="GO" id="GO:0043531">
    <property type="term" value="F:ADP binding"/>
    <property type="evidence" value="ECO:0007669"/>
    <property type="project" value="InterPro"/>
</dbReference>
<keyword evidence="6" id="KW-0547">Nucleotide-binding</keyword>
<dbReference type="PaxDb" id="4081-Solyc09g098130.1.1"/>
<evidence type="ECO:0000313" key="14">
    <source>
        <dbReference type="EnsemblPlants" id="Solyc09g098130.2.1"/>
    </source>
</evidence>
<keyword evidence="15" id="KW-1185">Reference proteome</keyword>
<evidence type="ECO:0000256" key="7">
    <source>
        <dbReference type="ARBA" id="ARBA00022821"/>
    </source>
</evidence>
<evidence type="ECO:0000259" key="11">
    <source>
        <dbReference type="Pfam" id="PF00931"/>
    </source>
</evidence>
<dbReference type="SUPFAM" id="SSF52058">
    <property type="entry name" value="L domain-like"/>
    <property type="match status" value="1"/>
</dbReference>
<dbReference type="InterPro" id="IPR036388">
    <property type="entry name" value="WH-like_DNA-bd_sf"/>
</dbReference>
<feature type="domain" description="Disease resistance protein winged helix" evidence="12">
    <location>
        <begin position="840"/>
        <end position="911"/>
    </location>
</feature>
<evidence type="ECO:0000256" key="9">
    <source>
        <dbReference type="ARBA" id="ARBA00023054"/>
    </source>
</evidence>
<dbReference type="Gene3D" id="1.10.8.430">
    <property type="entry name" value="Helical domain of apoptotic protease-activating factors"/>
    <property type="match status" value="1"/>
</dbReference>
<evidence type="ECO:0000256" key="4">
    <source>
        <dbReference type="ARBA" id="ARBA00022614"/>
    </source>
</evidence>
<dbReference type="InterPro" id="IPR032675">
    <property type="entry name" value="LRR_dom_sf"/>
</dbReference>
<evidence type="ECO:0000256" key="3">
    <source>
        <dbReference type="ARBA" id="ARBA00022475"/>
    </source>
</evidence>
<dbReference type="InterPro" id="IPR042197">
    <property type="entry name" value="Apaf_helical"/>
</dbReference>
<protein>
    <submittedName>
        <fullName evidence="14">Uncharacterized protein</fullName>
    </submittedName>
</protein>
<dbReference type="PRINTS" id="PR00364">
    <property type="entry name" value="DISEASERSIST"/>
</dbReference>
<dbReference type="GO" id="GO:0005524">
    <property type="term" value="F:ATP binding"/>
    <property type="evidence" value="ECO:0007669"/>
    <property type="project" value="UniProtKB-KW"/>
</dbReference>
<dbReference type="Proteomes" id="UP000004994">
    <property type="component" value="Chromosome 9"/>
</dbReference>
<keyword evidence="9" id="KW-0175">Coiled coil</keyword>